<keyword evidence="1" id="KW-0732">Signal</keyword>
<evidence type="ECO:0000256" key="1">
    <source>
        <dbReference type="SAM" id="SignalP"/>
    </source>
</evidence>
<feature type="domain" description="Phytase-like" evidence="2">
    <location>
        <begin position="71"/>
        <end position="306"/>
    </location>
</feature>
<protein>
    <recommendedName>
        <fullName evidence="2">Phytase-like domain-containing protein</fullName>
    </recommendedName>
</protein>
<dbReference type="Proteomes" id="UP000249725">
    <property type="component" value="Unassembled WGS sequence"/>
</dbReference>
<dbReference type="Pfam" id="PF13449">
    <property type="entry name" value="Phytase-like"/>
    <property type="match status" value="1"/>
</dbReference>
<evidence type="ECO:0000313" key="4">
    <source>
        <dbReference type="Proteomes" id="UP000249725"/>
    </source>
</evidence>
<keyword evidence="4" id="KW-1185">Reference proteome</keyword>
<accession>A0A328AA66</accession>
<feature type="signal peptide" evidence="1">
    <location>
        <begin position="1"/>
        <end position="21"/>
    </location>
</feature>
<comment type="caution">
    <text evidence="3">The sequence shown here is derived from an EMBL/GenBank/DDBJ whole genome shotgun (WGS) entry which is preliminary data.</text>
</comment>
<dbReference type="PIRSF" id="PIRSF031900">
    <property type="entry name" value="UCP031900"/>
    <property type="match status" value="1"/>
</dbReference>
<organism evidence="3 4">
    <name type="scientific">Phenylobacterium deserti</name>
    <dbReference type="NCBI Taxonomy" id="1914756"/>
    <lineage>
        <taxon>Bacteria</taxon>
        <taxon>Pseudomonadati</taxon>
        <taxon>Pseudomonadota</taxon>
        <taxon>Alphaproteobacteria</taxon>
        <taxon>Caulobacterales</taxon>
        <taxon>Caulobacteraceae</taxon>
        <taxon>Phenylobacterium</taxon>
    </lineage>
</organism>
<proteinExistence type="predicted"/>
<sequence>MRSLGALAALLLLAGCAQDTARLPPAPVAYGPAIEVQATPVPLNPLVPSQTGVGRFTYAGGLKLSSDQTSRLHGLSDLKAWPDGRFIAQGDQGDQLEGRLVLDQAGRLVGLTATVLRELKDGQGRQLFALGDRERDAEGIVEFANGDRLISFEQNHRILLYPGDGGPPRSAPMPDVEFELNGGMESLAPYPQAGADAYLVGEENTGRTWLCRLSTSCASHRTVQLSEDFRLVAMDALPGGAVAHLLRGWELLHVTRSIIRVVSQDGRIVDEVRLGPPLSMDNFEAIAAVPQPDGRLRFYILSDDNFSDAQRTLLLAFDWTPPAPRP</sequence>
<dbReference type="PROSITE" id="PS51257">
    <property type="entry name" value="PROKAR_LIPOPROTEIN"/>
    <property type="match status" value="1"/>
</dbReference>
<evidence type="ECO:0000313" key="3">
    <source>
        <dbReference type="EMBL" id="RAK51540.1"/>
    </source>
</evidence>
<feature type="chain" id="PRO_5016264866" description="Phytase-like domain-containing protein" evidence="1">
    <location>
        <begin position="22"/>
        <end position="326"/>
    </location>
</feature>
<dbReference type="AlphaFoldDB" id="A0A328AA66"/>
<evidence type="ECO:0000259" key="2">
    <source>
        <dbReference type="Pfam" id="PF13449"/>
    </source>
</evidence>
<dbReference type="InterPro" id="IPR027372">
    <property type="entry name" value="Phytase-like_dom"/>
</dbReference>
<name>A0A328AA66_9CAUL</name>
<dbReference type="OrthoDB" id="9798693at2"/>
<dbReference type="InterPro" id="IPR014567">
    <property type="entry name" value="UCP031900"/>
</dbReference>
<dbReference type="RefSeq" id="WP_111516075.1">
    <property type="nucleotide sequence ID" value="NZ_QFYR01000004.1"/>
</dbReference>
<gene>
    <name evidence="3" type="ORF">DJ018_16560</name>
</gene>
<reference evidence="4" key="1">
    <citation type="submission" date="2018-05" db="EMBL/GenBank/DDBJ databases">
        <authorList>
            <person name="Li X."/>
        </authorList>
    </citation>
    <scope>NUCLEOTIDE SEQUENCE [LARGE SCALE GENOMIC DNA]</scope>
    <source>
        <strain evidence="4">YIM 73061</strain>
    </source>
</reference>
<dbReference type="EMBL" id="QFYR01000004">
    <property type="protein sequence ID" value="RAK51540.1"/>
    <property type="molecule type" value="Genomic_DNA"/>
</dbReference>